<comment type="caution">
    <text evidence="1">The sequence shown here is derived from an EMBL/GenBank/DDBJ whole genome shotgun (WGS) entry which is preliminary data.</text>
</comment>
<accession>A0ACB9NWH0</accession>
<organism evidence="1 2">
    <name type="scientific">Melastoma candidum</name>
    <dbReference type="NCBI Taxonomy" id="119954"/>
    <lineage>
        <taxon>Eukaryota</taxon>
        <taxon>Viridiplantae</taxon>
        <taxon>Streptophyta</taxon>
        <taxon>Embryophyta</taxon>
        <taxon>Tracheophyta</taxon>
        <taxon>Spermatophyta</taxon>
        <taxon>Magnoliopsida</taxon>
        <taxon>eudicotyledons</taxon>
        <taxon>Gunneridae</taxon>
        <taxon>Pentapetalae</taxon>
        <taxon>rosids</taxon>
        <taxon>malvids</taxon>
        <taxon>Myrtales</taxon>
        <taxon>Melastomataceae</taxon>
        <taxon>Melastomatoideae</taxon>
        <taxon>Melastomateae</taxon>
        <taxon>Melastoma</taxon>
    </lineage>
</organism>
<proteinExistence type="predicted"/>
<sequence>MPPRAHRDAKFLVLKADASSSAAAGHHVSSMSEGAYNSREMHPSEGIPRSPIASETVKARPAKRPKEAKGAPAPKKAPKQPKKVKRESDDLNKILIGSDNFAKPVKSDWKVQDLGLNQVLFDETTMPPPCALALNSKAVLQGGGSGGWQSSCCTTTHLYPGLAAEGQDLSNPVDLRDHWAKQEQTGTSRSSRRQSNFLLLVK</sequence>
<evidence type="ECO:0000313" key="2">
    <source>
        <dbReference type="Proteomes" id="UP001057402"/>
    </source>
</evidence>
<evidence type="ECO:0000313" key="1">
    <source>
        <dbReference type="EMBL" id="KAI4339919.1"/>
    </source>
</evidence>
<keyword evidence="2" id="KW-1185">Reference proteome</keyword>
<reference evidence="2" key="1">
    <citation type="journal article" date="2023" name="Front. Plant Sci.">
        <title>Chromosomal-level genome assembly of Melastoma candidum provides insights into trichome evolution.</title>
        <authorList>
            <person name="Zhong Y."/>
            <person name="Wu W."/>
            <person name="Sun C."/>
            <person name="Zou P."/>
            <person name="Liu Y."/>
            <person name="Dai S."/>
            <person name="Zhou R."/>
        </authorList>
    </citation>
    <scope>NUCLEOTIDE SEQUENCE [LARGE SCALE GENOMIC DNA]</scope>
</reference>
<protein>
    <submittedName>
        <fullName evidence="1">Uncharacterized protein</fullName>
    </submittedName>
</protein>
<gene>
    <name evidence="1" type="ORF">MLD38_024804</name>
</gene>
<dbReference type="EMBL" id="CM042886">
    <property type="protein sequence ID" value="KAI4339919.1"/>
    <property type="molecule type" value="Genomic_DNA"/>
</dbReference>
<name>A0ACB9NWH0_9MYRT</name>
<dbReference type="Proteomes" id="UP001057402">
    <property type="component" value="Chromosome 7"/>
</dbReference>